<dbReference type="Proteomes" id="UP000199603">
    <property type="component" value="Unassembled WGS sequence"/>
</dbReference>
<dbReference type="SUPFAM" id="SSF51197">
    <property type="entry name" value="Clavaminate synthase-like"/>
    <property type="match status" value="1"/>
</dbReference>
<evidence type="ECO:0000313" key="10">
    <source>
        <dbReference type="EMBL" id="SDD33402.1"/>
    </source>
</evidence>
<feature type="domain" description="Fe2OG dioxygenase" evidence="9">
    <location>
        <begin position="111"/>
        <end position="209"/>
    </location>
</feature>
<evidence type="ECO:0000256" key="6">
    <source>
        <dbReference type="ARBA" id="ARBA00023002"/>
    </source>
</evidence>
<evidence type="ECO:0000256" key="5">
    <source>
        <dbReference type="ARBA" id="ARBA00022964"/>
    </source>
</evidence>
<evidence type="ECO:0000256" key="7">
    <source>
        <dbReference type="ARBA" id="ARBA00023004"/>
    </source>
</evidence>
<evidence type="ECO:0000256" key="3">
    <source>
        <dbReference type="ARBA" id="ARBA00022763"/>
    </source>
</evidence>
<keyword evidence="5 10" id="KW-0223">Dioxygenase</keyword>
<dbReference type="InterPro" id="IPR032854">
    <property type="entry name" value="ALKBH3"/>
</dbReference>
<dbReference type="PANTHER" id="PTHR31212:SF4">
    <property type="entry name" value="ALPHA-KETOGLUTARATE-DEPENDENT DIOXYGENASE ALKB HOMOLOG 3"/>
    <property type="match status" value="1"/>
</dbReference>
<dbReference type="GO" id="GO:0051213">
    <property type="term" value="F:dioxygenase activity"/>
    <property type="evidence" value="ECO:0007669"/>
    <property type="project" value="UniProtKB-KW"/>
</dbReference>
<reference evidence="10 11" key="1">
    <citation type="submission" date="2016-10" db="EMBL/GenBank/DDBJ databases">
        <authorList>
            <person name="de Groot N.N."/>
        </authorList>
    </citation>
    <scope>NUCLEOTIDE SEQUENCE [LARGE SCALE GENOMIC DNA]</scope>
    <source>
        <strain evidence="10 11">DSM 16957</strain>
    </source>
</reference>
<dbReference type="AlphaFoldDB" id="A0A1G6TW49"/>
<comment type="cofactor">
    <cofactor evidence="1">
        <name>Fe(2+)</name>
        <dbReference type="ChEBI" id="CHEBI:29033"/>
    </cofactor>
</comment>
<accession>A0A1G6TW49</accession>
<dbReference type="Pfam" id="PF13532">
    <property type="entry name" value="2OG-FeII_Oxy_2"/>
    <property type="match status" value="1"/>
</dbReference>
<dbReference type="GO" id="GO:0016787">
    <property type="term" value="F:hydrolase activity"/>
    <property type="evidence" value="ECO:0007669"/>
    <property type="project" value="UniProtKB-ARBA"/>
</dbReference>
<gene>
    <name evidence="10" type="ORF">SAMN04488509_10241</name>
</gene>
<name>A0A1G6TW49_9GAMM</name>
<keyword evidence="3" id="KW-0227">DNA damage</keyword>
<dbReference type="PANTHER" id="PTHR31212">
    <property type="entry name" value="ALPHA-KETOGLUTARATE-DEPENDENT DIOXYGENASE ALKB HOMOLOG 3"/>
    <property type="match status" value="1"/>
</dbReference>
<dbReference type="FunFam" id="2.60.120.590:FF:000004">
    <property type="entry name" value="DNA oxidative demethylase ALKBH2"/>
    <property type="match status" value="1"/>
</dbReference>
<dbReference type="GO" id="GO:0016705">
    <property type="term" value="F:oxidoreductase activity, acting on paired donors, with incorporation or reduction of molecular oxygen"/>
    <property type="evidence" value="ECO:0007669"/>
    <property type="project" value="UniProtKB-ARBA"/>
</dbReference>
<evidence type="ECO:0000259" key="9">
    <source>
        <dbReference type="PROSITE" id="PS51471"/>
    </source>
</evidence>
<evidence type="ECO:0000256" key="8">
    <source>
        <dbReference type="ARBA" id="ARBA00023204"/>
    </source>
</evidence>
<evidence type="ECO:0000256" key="2">
    <source>
        <dbReference type="ARBA" id="ARBA00022723"/>
    </source>
</evidence>
<keyword evidence="11" id="KW-1185">Reference proteome</keyword>
<dbReference type="GO" id="GO:0032451">
    <property type="term" value="F:demethylase activity"/>
    <property type="evidence" value="ECO:0007669"/>
    <property type="project" value="UniProtKB-ARBA"/>
</dbReference>
<proteinExistence type="predicted"/>
<dbReference type="Gene3D" id="2.60.120.590">
    <property type="entry name" value="Alpha-ketoglutarate-dependent dioxygenase AlkB-like"/>
    <property type="match status" value="1"/>
</dbReference>
<keyword evidence="2" id="KW-0479">Metal-binding</keyword>
<dbReference type="InterPro" id="IPR037151">
    <property type="entry name" value="AlkB-like_sf"/>
</dbReference>
<dbReference type="PROSITE" id="PS51471">
    <property type="entry name" value="FE2OG_OXY"/>
    <property type="match status" value="1"/>
</dbReference>
<dbReference type="STRING" id="265719.SAMN04488509_10241"/>
<dbReference type="InterPro" id="IPR027450">
    <property type="entry name" value="AlkB-like"/>
</dbReference>
<evidence type="ECO:0000256" key="4">
    <source>
        <dbReference type="ARBA" id="ARBA00022842"/>
    </source>
</evidence>
<dbReference type="EMBL" id="FNAG01000002">
    <property type="protein sequence ID" value="SDD33402.1"/>
    <property type="molecule type" value="Genomic_DNA"/>
</dbReference>
<dbReference type="GO" id="GO:0140097">
    <property type="term" value="F:catalytic activity, acting on DNA"/>
    <property type="evidence" value="ECO:0007669"/>
    <property type="project" value="UniProtKB-ARBA"/>
</dbReference>
<keyword evidence="4" id="KW-0460">Magnesium</keyword>
<evidence type="ECO:0000256" key="1">
    <source>
        <dbReference type="ARBA" id="ARBA00001954"/>
    </source>
</evidence>
<dbReference type="InterPro" id="IPR005123">
    <property type="entry name" value="Oxoglu/Fe-dep_dioxygenase_dom"/>
</dbReference>
<keyword evidence="8" id="KW-0234">DNA repair</keyword>
<sequence length="214" mass="23842">MGQAWPARLASILQRMEWIEIALDGAELRIAPAFLQAEEADALLAALSAEIPWEQHRIRLYGREHASPRLSCWIGDPGAAYTYSRTRFEPRPWTPALAGLKPRIEQACGARFNSVLANLYRDGADGMGWHADDEPELGPEPVIASLSLGAVRGFAFRDLAERRQRLKLELPHGSLLRMAGRTQSLYQHAIAKSARALPPRLNLTFRWIGCRPAA</sequence>
<organism evidence="10 11">
    <name type="scientific">Aquimonas voraii</name>
    <dbReference type="NCBI Taxonomy" id="265719"/>
    <lineage>
        <taxon>Bacteria</taxon>
        <taxon>Pseudomonadati</taxon>
        <taxon>Pseudomonadota</taxon>
        <taxon>Gammaproteobacteria</taxon>
        <taxon>Lysobacterales</taxon>
        <taxon>Lysobacteraceae</taxon>
        <taxon>Aquimonas</taxon>
    </lineage>
</organism>
<keyword evidence="7" id="KW-0408">Iron</keyword>
<evidence type="ECO:0000313" key="11">
    <source>
        <dbReference type="Proteomes" id="UP000199603"/>
    </source>
</evidence>
<protein>
    <submittedName>
        <fullName evidence="10">DNA-N1-methyladenine dioxygenase</fullName>
    </submittedName>
</protein>
<dbReference type="GO" id="GO:0006307">
    <property type="term" value="P:DNA alkylation repair"/>
    <property type="evidence" value="ECO:0007669"/>
    <property type="project" value="InterPro"/>
</dbReference>
<dbReference type="GO" id="GO:0046872">
    <property type="term" value="F:metal ion binding"/>
    <property type="evidence" value="ECO:0007669"/>
    <property type="project" value="UniProtKB-KW"/>
</dbReference>
<keyword evidence="6" id="KW-0560">Oxidoreductase</keyword>